<dbReference type="KEGG" id="tso:IZ6_09110"/>
<reference evidence="2 3" key="1">
    <citation type="submission" date="2020-08" db="EMBL/GenBank/DDBJ databases">
        <title>Genome sequence of Rhizobiales bacterium strain IZ6.</title>
        <authorList>
            <person name="Nakai R."/>
            <person name="Naganuma T."/>
        </authorList>
    </citation>
    <scope>NUCLEOTIDE SEQUENCE [LARGE SCALE GENOMIC DNA]</scope>
    <source>
        <strain evidence="2 3">IZ6</strain>
    </source>
</reference>
<feature type="domain" description="VOC" evidence="1">
    <location>
        <begin position="6"/>
        <end position="130"/>
    </location>
</feature>
<evidence type="ECO:0000313" key="3">
    <source>
        <dbReference type="Proteomes" id="UP000515317"/>
    </source>
</evidence>
<organism evidence="2 3">
    <name type="scientific">Terrihabitans soli</name>
    <dbReference type="NCBI Taxonomy" id="708113"/>
    <lineage>
        <taxon>Bacteria</taxon>
        <taxon>Pseudomonadati</taxon>
        <taxon>Pseudomonadota</taxon>
        <taxon>Alphaproteobacteria</taxon>
        <taxon>Hyphomicrobiales</taxon>
        <taxon>Terrihabitans</taxon>
    </lineage>
</organism>
<proteinExistence type="predicted"/>
<gene>
    <name evidence="2" type="ORF">IZ6_09110</name>
</gene>
<dbReference type="Pfam" id="PF00903">
    <property type="entry name" value="Glyoxalase"/>
    <property type="match status" value="1"/>
</dbReference>
<dbReference type="AlphaFoldDB" id="A0A6S6QLI7"/>
<dbReference type="InterPro" id="IPR004360">
    <property type="entry name" value="Glyas_Fos-R_dOase_dom"/>
</dbReference>
<accession>A0A6S6QLI7</accession>
<evidence type="ECO:0000313" key="2">
    <source>
        <dbReference type="EMBL" id="BCJ90176.1"/>
    </source>
</evidence>
<dbReference type="PANTHER" id="PTHR36503">
    <property type="entry name" value="BLR2520 PROTEIN"/>
    <property type="match status" value="1"/>
</dbReference>
<dbReference type="Gene3D" id="3.10.180.10">
    <property type="entry name" value="2,3-Dihydroxybiphenyl 1,2-Dioxygenase, domain 1"/>
    <property type="match status" value="1"/>
</dbReference>
<dbReference type="PANTHER" id="PTHR36503:SF1">
    <property type="entry name" value="BLR2520 PROTEIN"/>
    <property type="match status" value="1"/>
</dbReference>
<name>A0A6S6QLI7_9HYPH</name>
<dbReference type="InterPro" id="IPR037523">
    <property type="entry name" value="VOC_core"/>
</dbReference>
<dbReference type="PROSITE" id="PS51819">
    <property type="entry name" value="VOC"/>
    <property type="match status" value="1"/>
</dbReference>
<sequence>MVMKPRISLITLGVADVAAATEFYLKIGLQKSGESNDSVSFFQLSGGLVLAVWKRTDLAKDAHIEDGGSKGFGGMALAYNAASPLDVDKLIAAFIAAGAKLLKQPDKTFWGGYSGYVADPDGHVWEIAHNPFWELDESGGITLPS</sequence>
<dbReference type="EMBL" id="AP023361">
    <property type="protein sequence ID" value="BCJ90176.1"/>
    <property type="molecule type" value="Genomic_DNA"/>
</dbReference>
<keyword evidence="3" id="KW-1185">Reference proteome</keyword>
<dbReference type="SUPFAM" id="SSF54593">
    <property type="entry name" value="Glyoxalase/Bleomycin resistance protein/Dihydroxybiphenyl dioxygenase"/>
    <property type="match status" value="1"/>
</dbReference>
<dbReference type="CDD" id="cd07251">
    <property type="entry name" value="VOC_like"/>
    <property type="match status" value="1"/>
</dbReference>
<evidence type="ECO:0000259" key="1">
    <source>
        <dbReference type="PROSITE" id="PS51819"/>
    </source>
</evidence>
<dbReference type="Proteomes" id="UP000515317">
    <property type="component" value="Chromosome"/>
</dbReference>
<dbReference type="InterPro" id="IPR029068">
    <property type="entry name" value="Glyas_Bleomycin-R_OHBP_Dase"/>
</dbReference>
<protein>
    <recommendedName>
        <fullName evidence="1">VOC domain-containing protein</fullName>
    </recommendedName>
</protein>